<protein>
    <submittedName>
        <fullName evidence="3">DUF5916 domain-containing protein</fullName>
    </submittedName>
</protein>
<comment type="caution">
    <text evidence="3">The sequence shown here is derived from an EMBL/GenBank/DDBJ whole genome shotgun (WGS) entry which is preliminary data.</text>
</comment>
<dbReference type="Pfam" id="PF19313">
    <property type="entry name" value="DUF5916"/>
    <property type="match status" value="1"/>
</dbReference>
<evidence type="ECO:0000259" key="2">
    <source>
        <dbReference type="Pfam" id="PF19313"/>
    </source>
</evidence>
<dbReference type="InterPro" id="IPR010502">
    <property type="entry name" value="Carb-bd_dom_fam9"/>
</dbReference>
<dbReference type="SUPFAM" id="SSF49344">
    <property type="entry name" value="CBD9-like"/>
    <property type="match status" value="1"/>
</dbReference>
<dbReference type="Proteomes" id="UP001172083">
    <property type="component" value="Unassembled WGS sequence"/>
</dbReference>
<organism evidence="3 4">
    <name type="scientific">Agaribacillus aureus</name>
    <dbReference type="NCBI Taxonomy" id="3051825"/>
    <lineage>
        <taxon>Bacteria</taxon>
        <taxon>Pseudomonadati</taxon>
        <taxon>Bacteroidota</taxon>
        <taxon>Cytophagia</taxon>
        <taxon>Cytophagales</taxon>
        <taxon>Splendidivirgaceae</taxon>
        <taxon>Agaribacillus</taxon>
    </lineage>
</organism>
<reference evidence="3" key="1">
    <citation type="submission" date="2023-06" db="EMBL/GenBank/DDBJ databases">
        <title>Genomic of Agaribacillus aureum.</title>
        <authorList>
            <person name="Wang G."/>
        </authorList>
    </citation>
    <scope>NUCLEOTIDE SEQUENCE</scope>
    <source>
        <strain evidence="3">BMA12</strain>
    </source>
</reference>
<keyword evidence="4" id="KW-1185">Reference proteome</keyword>
<dbReference type="InterPro" id="IPR045670">
    <property type="entry name" value="DUF5916"/>
</dbReference>
<evidence type="ECO:0000313" key="4">
    <source>
        <dbReference type="Proteomes" id="UP001172083"/>
    </source>
</evidence>
<evidence type="ECO:0000313" key="3">
    <source>
        <dbReference type="EMBL" id="MDN5211477.1"/>
    </source>
</evidence>
<feature type="domain" description="Carbohydrate-binding" evidence="1">
    <location>
        <begin position="10"/>
        <end position="176"/>
    </location>
</feature>
<evidence type="ECO:0000259" key="1">
    <source>
        <dbReference type="Pfam" id="PF06452"/>
    </source>
</evidence>
<gene>
    <name evidence="3" type="ORF">QQ020_05425</name>
</gene>
<feature type="domain" description="DUF5916" evidence="2">
    <location>
        <begin position="206"/>
        <end position="609"/>
    </location>
</feature>
<sequence>MRKIAGPIKIDGLIDEKAWQEAKPISGFYQNFPTDSLPAISETEVRMIFDDNFLYVSAVCYNQGQDYIVASLKRDYEFQTTESFNLYVDTYNDLTNGFTFGISPLGIQREGLFSERQNVSTDWDNKWYSEVTNYPDKWIVEMAIPFKTLRYNESNNQWNINFLRYDLKHNERSTWVRVPQQFRPNNILYSGKMVWEDLPPKPGANVSVIPYMSARGGKDFEEGESTDYAFEAGFDAKIGITAALNLDLTFNPDFSQVEVDEQVTNLDRFELFFPERRQFFLENSDLFALAGFPRARPFFSRRIGIAKDTAGNNVQTPILYGARLSGKLDQNWRIGLLNMQTKKDDDLDIIGQNYTVATVQRKISGGSNLSAIFVNRQSVNFKEEGEVSEISKYNRVWGLEYNFATSNNKWEGEIFYHRSENPGRDTENYAQGAFLGYNTRNLGLFWFHTLVGENYQADVGFVPRTGFARGLFNINPIIYPKDGHIVTIETEIGIAYTTDTDFEVLDKEFFANLEFNFANTSEIEVGVERNTVLLTDSFDPTNSDGPELQAGESYSWNRVGIEYESDQRKIFNYSVFSTVGGFFNGDLLEIGAELNYRYQPFGNFGMTLTYNNISLPDPFKDADFFLIGPRINFTFTDQLFLTTFIQFNEQNENLNINARFQWRFKPVSDLFIVYTDNYLPQNLDVKNRTLVLKLSYWLNI</sequence>
<dbReference type="EMBL" id="JAUJEB010000001">
    <property type="protein sequence ID" value="MDN5211477.1"/>
    <property type="molecule type" value="Genomic_DNA"/>
</dbReference>
<name>A0ABT8L155_9BACT</name>
<dbReference type="RefSeq" id="WP_346756810.1">
    <property type="nucleotide sequence ID" value="NZ_JAUJEB010000001.1"/>
</dbReference>
<dbReference type="CDD" id="cd09618">
    <property type="entry name" value="CBM9_like_2"/>
    <property type="match status" value="1"/>
</dbReference>
<dbReference type="Pfam" id="PF06452">
    <property type="entry name" value="CBM9_1"/>
    <property type="match status" value="1"/>
</dbReference>
<proteinExistence type="predicted"/>
<dbReference type="Gene3D" id="2.60.40.1190">
    <property type="match status" value="1"/>
</dbReference>
<accession>A0ABT8L155</accession>